<comment type="caution">
    <text evidence="11">The sequence shown here is derived from an EMBL/GenBank/DDBJ whole genome shotgun (WGS) entry which is preliminary data.</text>
</comment>
<dbReference type="PANTHER" id="PTHR12147:SF26">
    <property type="entry name" value="PEPTIDASE M28 DOMAIN-CONTAINING PROTEIN"/>
    <property type="match status" value="1"/>
</dbReference>
<keyword evidence="2" id="KW-0031">Aminopeptidase</keyword>
<evidence type="ECO:0000259" key="9">
    <source>
        <dbReference type="Pfam" id="PF02225"/>
    </source>
</evidence>
<evidence type="ECO:0000256" key="4">
    <source>
        <dbReference type="ARBA" id="ARBA00022723"/>
    </source>
</evidence>
<dbReference type="SUPFAM" id="SSF53187">
    <property type="entry name" value="Zn-dependent exopeptidases"/>
    <property type="match status" value="1"/>
</dbReference>
<dbReference type="InterPro" id="IPR007484">
    <property type="entry name" value="Peptidase_M28"/>
</dbReference>
<feature type="signal peptide" evidence="8">
    <location>
        <begin position="1"/>
        <end position="27"/>
    </location>
</feature>
<evidence type="ECO:0000313" key="12">
    <source>
        <dbReference type="Proteomes" id="UP000646244"/>
    </source>
</evidence>
<keyword evidence="3" id="KW-0645">Protease</keyword>
<feature type="chain" id="PRO_5036903522" evidence="8">
    <location>
        <begin position="28"/>
        <end position="501"/>
    </location>
</feature>
<keyword evidence="5 8" id="KW-0732">Signal</keyword>
<evidence type="ECO:0000256" key="6">
    <source>
        <dbReference type="ARBA" id="ARBA00022801"/>
    </source>
</evidence>
<dbReference type="EMBL" id="BMVB01000024">
    <property type="protein sequence ID" value="GHC67951.1"/>
    <property type="molecule type" value="Genomic_DNA"/>
</dbReference>
<dbReference type="InterPro" id="IPR041756">
    <property type="entry name" value="M28_SGAP-like"/>
</dbReference>
<dbReference type="InterPro" id="IPR046450">
    <property type="entry name" value="PA_dom_sf"/>
</dbReference>
<keyword evidence="6" id="KW-0378">Hydrolase</keyword>
<protein>
    <submittedName>
        <fullName evidence="11">Amidohydrolase</fullName>
    </submittedName>
</protein>
<dbReference type="GO" id="GO:0004177">
    <property type="term" value="F:aminopeptidase activity"/>
    <property type="evidence" value="ECO:0007669"/>
    <property type="project" value="UniProtKB-KW"/>
</dbReference>
<evidence type="ECO:0000259" key="10">
    <source>
        <dbReference type="Pfam" id="PF04389"/>
    </source>
</evidence>
<dbReference type="GO" id="GO:0046872">
    <property type="term" value="F:metal ion binding"/>
    <property type="evidence" value="ECO:0007669"/>
    <property type="project" value="UniProtKB-KW"/>
</dbReference>
<dbReference type="PANTHER" id="PTHR12147">
    <property type="entry name" value="METALLOPEPTIDASE M28 FAMILY MEMBER"/>
    <property type="match status" value="1"/>
</dbReference>
<dbReference type="Pfam" id="PF04389">
    <property type="entry name" value="Peptidase_M28"/>
    <property type="match status" value="1"/>
</dbReference>
<accession>A0A918TXU9</accession>
<feature type="domain" description="Peptidase M28" evidence="10">
    <location>
        <begin position="262"/>
        <end position="484"/>
    </location>
</feature>
<dbReference type="GO" id="GO:0006508">
    <property type="term" value="P:proteolysis"/>
    <property type="evidence" value="ECO:0007669"/>
    <property type="project" value="UniProtKB-KW"/>
</dbReference>
<evidence type="ECO:0000313" key="11">
    <source>
        <dbReference type="EMBL" id="GHC67951.1"/>
    </source>
</evidence>
<dbReference type="GO" id="GO:0008235">
    <property type="term" value="F:metalloexopeptidase activity"/>
    <property type="evidence" value="ECO:0007669"/>
    <property type="project" value="InterPro"/>
</dbReference>
<evidence type="ECO:0000256" key="3">
    <source>
        <dbReference type="ARBA" id="ARBA00022670"/>
    </source>
</evidence>
<proteinExistence type="inferred from homology"/>
<keyword evidence="7" id="KW-0862">Zinc</keyword>
<dbReference type="AlphaFoldDB" id="A0A918TXU9"/>
<dbReference type="SUPFAM" id="SSF52025">
    <property type="entry name" value="PA domain"/>
    <property type="match status" value="1"/>
</dbReference>
<evidence type="ECO:0000256" key="7">
    <source>
        <dbReference type="ARBA" id="ARBA00022833"/>
    </source>
</evidence>
<keyword evidence="4" id="KW-0479">Metal-binding</keyword>
<dbReference type="Proteomes" id="UP000646244">
    <property type="component" value="Unassembled WGS sequence"/>
</dbReference>
<dbReference type="Gene3D" id="3.50.30.30">
    <property type="match status" value="1"/>
</dbReference>
<evidence type="ECO:0000256" key="5">
    <source>
        <dbReference type="ARBA" id="ARBA00022729"/>
    </source>
</evidence>
<comment type="similarity">
    <text evidence="1">Belongs to the peptidase M28 family. M28A subfamily.</text>
</comment>
<feature type="domain" description="PA" evidence="9">
    <location>
        <begin position="148"/>
        <end position="236"/>
    </location>
</feature>
<organism evidence="11 12">
    <name type="scientific">Streptomyces cinnamoneus</name>
    <name type="common">Streptoverticillium cinnamoneum</name>
    <dbReference type="NCBI Taxonomy" id="53446"/>
    <lineage>
        <taxon>Bacteria</taxon>
        <taxon>Bacillati</taxon>
        <taxon>Actinomycetota</taxon>
        <taxon>Actinomycetes</taxon>
        <taxon>Kitasatosporales</taxon>
        <taxon>Streptomycetaceae</taxon>
        <taxon>Streptomyces</taxon>
        <taxon>Streptomyces cinnamoneus group</taxon>
    </lineage>
</organism>
<reference evidence="11" key="2">
    <citation type="submission" date="2020-09" db="EMBL/GenBank/DDBJ databases">
        <authorList>
            <person name="Sun Q."/>
            <person name="Ohkuma M."/>
        </authorList>
    </citation>
    <scope>NUCLEOTIDE SEQUENCE</scope>
    <source>
        <strain evidence="11">JCM 4633</strain>
    </source>
</reference>
<dbReference type="CDD" id="cd03876">
    <property type="entry name" value="M28_SGAP_like"/>
    <property type="match status" value="1"/>
</dbReference>
<reference evidence="11" key="1">
    <citation type="journal article" date="2014" name="Int. J. Syst. Evol. Microbiol.">
        <title>Complete genome sequence of Corynebacterium casei LMG S-19264T (=DSM 44701T), isolated from a smear-ripened cheese.</title>
        <authorList>
            <consortium name="US DOE Joint Genome Institute (JGI-PGF)"/>
            <person name="Walter F."/>
            <person name="Albersmeier A."/>
            <person name="Kalinowski J."/>
            <person name="Ruckert C."/>
        </authorList>
    </citation>
    <scope>NUCLEOTIDE SEQUENCE</scope>
    <source>
        <strain evidence="11">JCM 4633</strain>
    </source>
</reference>
<sequence>MRAQFRRRAISALVTSVVAAPVLLAAAAPADARPATSAQQHGKAERLAKKLVKASSGKSAHRHLEAFQEIADDNGGNRAAGTPGHKASTEYVYRLLKKAGYDVSYQNFDFYESKTQHEKLSVVSPEPRDVKVTAYGFSKSSPAGGLVAPLAAARVDATPGCELDDYASGDFKGKIALVKRGNCTFQQKEEVAAKAGAIGLILYNHSGTEPVHGSVGEPANAHIPAGGISLADGEALAAQVAKGETKVNLDVSTEAIKRQTRNVIAETRGGSADHVVALGSHLDSVPAGPGINDNGSGSAGLLEVALKLAAETRGHGQQPTNKVRFAWWSGEELGLLGSEHYVKQLSEKQRKQTALYLNFDMIASPNPVEFVYDGDDSDHQGEGPGPQGSAQIERLINGYLDGRRSPHEGTDFDGRSDYGPFIKAGIPAGGTFTGAEGIKTKEQAAKFGGTAGTAYDPNYHGAGDTLKNLDLKVFDTNVDVIAHAVGIYAHDLSSLNEPVKG</sequence>
<evidence type="ECO:0000256" key="2">
    <source>
        <dbReference type="ARBA" id="ARBA00022438"/>
    </source>
</evidence>
<gene>
    <name evidence="11" type="ORF">GCM10010507_52730</name>
</gene>
<evidence type="ECO:0000256" key="1">
    <source>
        <dbReference type="ARBA" id="ARBA00005957"/>
    </source>
</evidence>
<evidence type="ECO:0000256" key="8">
    <source>
        <dbReference type="SAM" id="SignalP"/>
    </source>
</evidence>
<dbReference type="InterPro" id="IPR003137">
    <property type="entry name" value="PA_domain"/>
</dbReference>
<name>A0A918TXU9_STRCJ</name>
<dbReference type="Pfam" id="PF02225">
    <property type="entry name" value="PA"/>
    <property type="match status" value="1"/>
</dbReference>
<dbReference type="InterPro" id="IPR045175">
    <property type="entry name" value="M28_fam"/>
</dbReference>
<dbReference type="Gene3D" id="3.40.630.10">
    <property type="entry name" value="Zn peptidases"/>
    <property type="match status" value="1"/>
</dbReference>